<dbReference type="PROSITE" id="PS51193">
    <property type="entry name" value="HELICASE_ATP_BIND_2"/>
    <property type="match status" value="1"/>
</dbReference>
<dbReference type="InterPro" id="IPR045028">
    <property type="entry name" value="DinG/Rad3-like"/>
</dbReference>
<dbReference type="InterPro" id="IPR014013">
    <property type="entry name" value="Helic_SF1/SF2_ATP-bd_DinG/Rad3"/>
</dbReference>
<keyword evidence="3" id="KW-0067">ATP-binding</keyword>
<evidence type="ECO:0000259" key="5">
    <source>
        <dbReference type="PROSITE" id="PS51193"/>
    </source>
</evidence>
<gene>
    <name evidence="6" type="ORF">FEZ48_04145</name>
</gene>
<comment type="caution">
    <text evidence="6">The sequence shown here is derived from an EMBL/GenBank/DDBJ whole genome shotgun (WGS) entry which is preliminary data.</text>
</comment>
<protein>
    <submittedName>
        <fullName evidence="6">ATP-dependent DNA helicase</fullName>
    </submittedName>
</protein>
<keyword evidence="2" id="KW-0378">Hydrolase</keyword>
<keyword evidence="1" id="KW-0547">Nucleotide-binding</keyword>
<dbReference type="GO" id="GO:0006139">
    <property type="term" value="P:nucleobase-containing compound metabolic process"/>
    <property type="evidence" value="ECO:0007669"/>
    <property type="project" value="InterPro"/>
</dbReference>
<evidence type="ECO:0000256" key="1">
    <source>
        <dbReference type="ARBA" id="ARBA00022741"/>
    </source>
</evidence>
<dbReference type="Proteomes" id="UP000307201">
    <property type="component" value="Unassembled WGS sequence"/>
</dbReference>
<evidence type="ECO:0000313" key="7">
    <source>
        <dbReference type="Proteomes" id="UP000307201"/>
    </source>
</evidence>
<evidence type="ECO:0000256" key="4">
    <source>
        <dbReference type="ARBA" id="ARBA00038058"/>
    </source>
</evidence>
<dbReference type="GO" id="GO:0005524">
    <property type="term" value="F:ATP binding"/>
    <property type="evidence" value="ECO:0007669"/>
    <property type="project" value="UniProtKB-KW"/>
</dbReference>
<comment type="similarity">
    <text evidence="4">Belongs to the helicase family. DinG subfamily.</text>
</comment>
<dbReference type="GO" id="GO:0016818">
    <property type="term" value="F:hydrolase activity, acting on acid anhydrides, in phosphorus-containing anhydrides"/>
    <property type="evidence" value="ECO:0007669"/>
    <property type="project" value="InterPro"/>
</dbReference>
<dbReference type="InterPro" id="IPR006555">
    <property type="entry name" value="ATP-dep_Helicase_C"/>
</dbReference>
<sequence length="671" mass="76645">MSEGRVFAEKVYKIIDKVLEDMNELSFEYREGQVNVMYTVIDSFEEKRNKIIEAGVGIGKSFGYLIPGILFSHFTGKPLIVSTSSIQLTEQLSDDVKTVESLLSPYLNGRRVEYVIGKGRNNYPCVSTIQNKLAKTGNKAKVYEDILKKVGPGVDRQNPNGIDAKYWNEITQHECMKTKGFDKNDCYLYKMRADLLKKPERKDIRPLYDPRVLIVNQDLLINHYKNIANGRKAILPESACLLIIDEVHNLEEKTREALTSKIKQRNITSVLNEVKWLIKNHKLRGELSKIENEFLIIFDNIKKQVTFEIQNDSNLSVGDRITIVSGDKEKCKKIRKIIKDLLTSLILKVESSNIRGYRRISTEEVINGLEEMAIFLEAYGSLAETNIIWAEMNDANHDTFSIYYCPGNIGKTLNKHVFSKSIPSVGMSATITLKDNGVDSYEYIKSNIGFDDENGDWETPEESPFDYDKSRLFLPDNVPDYYERGNSSYYNNITRIINDIVANVKGGSLVLFTAKSDMDQIHERLVTSLKMPLYIDDGSMMPKQIITQFKKTRGIILSAGSFWEGIDLKKELLTNLIIVKLPFPVPDPVIQNKINRYGRNQVLLPEMITRLRQGTGRLIRTNTDVGVVSILDSRACNSSYNYSDTVLEAIPFKYRITKLKELKEFQMENSL</sequence>
<name>A0A5R9C5W3_9LACT</name>
<evidence type="ECO:0000313" key="6">
    <source>
        <dbReference type="EMBL" id="TLQ08426.1"/>
    </source>
</evidence>
<dbReference type="InterPro" id="IPR027417">
    <property type="entry name" value="P-loop_NTPase"/>
</dbReference>
<evidence type="ECO:0000256" key="3">
    <source>
        <dbReference type="ARBA" id="ARBA00022840"/>
    </source>
</evidence>
<dbReference type="PANTHER" id="PTHR11472">
    <property type="entry name" value="DNA REPAIR DEAD HELICASE RAD3/XP-D SUBFAMILY MEMBER"/>
    <property type="match status" value="1"/>
</dbReference>
<dbReference type="Gene3D" id="3.40.50.300">
    <property type="entry name" value="P-loop containing nucleotide triphosphate hydrolases"/>
    <property type="match status" value="2"/>
</dbReference>
<organism evidence="6 7">
    <name type="scientific">Marinilactibacillus psychrotolerans</name>
    <dbReference type="NCBI Taxonomy" id="191770"/>
    <lineage>
        <taxon>Bacteria</taxon>
        <taxon>Bacillati</taxon>
        <taxon>Bacillota</taxon>
        <taxon>Bacilli</taxon>
        <taxon>Lactobacillales</taxon>
        <taxon>Carnobacteriaceae</taxon>
        <taxon>Marinilactibacillus</taxon>
    </lineage>
</organism>
<evidence type="ECO:0000256" key="2">
    <source>
        <dbReference type="ARBA" id="ARBA00022801"/>
    </source>
</evidence>
<dbReference type="GO" id="GO:0003676">
    <property type="term" value="F:nucleic acid binding"/>
    <property type="evidence" value="ECO:0007669"/>
    <property type="project" value="InterPro"/>
</dbReference>
<dbReference type="OrthoDB" id="9803913at2"/>
<dbReference type="SUPFAM" id="SSF52540">
    <property type="entry name" value="P-loop containing nucleoside triphosphate hydrolases"/>
    <property type="match status" value="1"/>
</dbReference>
<proteinExistence type="inferred from homology"/>
<dbReference type="AlphaFoldDB" id="A0A5R9C5W3"/>
<dbReference type="PANTHER" id="PTHR11472:SF34">
    <property type="entry name" value="REGULATOR OF TELOMERE ELONGATION HELICASE 1"/>
    <property type="match status" value="1"/>
</dbReference>
<reference evidence="6 7" key="1">
    <citation type="submission" date="2019-05" db="EMBL/GenBank/DDBJ databases">
        <title>The metagenome of a microbial culture collection derived from dairy environment covers the genomic content of the human microbiome.</title>
        <authorList>
            <person name="Roder T."/>
            <person name="Wuthrich D."/>
            <person name="Sattari Z."/>
            <person name="Von Ah U."/>
            <person name="Bar C."/>
            <person name="Ronchi F."/>
            <person name="Macpherson A.J."/>
            <person name="Ganal-Vonarburg S.C."/>
            <person name="Bruggmann R."/>
            <person name="Vergeres G."/>
        </authorList>
    </citation>
    <scope>NUCLEOTIDE SEQUENCE [LARGE SCALE GENOMIC DNA]</scope>
    <source>
        <strain evidence="6 7">FAM 24235</strain>
    </source>
</reference>
<dbReference type="SMART" id="SM00491">
    <property type="entry name" value="HELICc2"/>
    <property type="match status" value="1"/>
</dbReference>
<accession>A0A5R9C5W3</accession>
<dbReference type="Pfam" id="PF13307">
    <property type="entry name" value="Helicase_C_2"/>
    <property type="match status" value="1"/>
</dbReference>
<keyword evidence="6" id="KW-0347">Helicase</keyword>
<dbReference type="EMBL" id="VBTE01000008">
    <property type="protein sequence ID" value="TLQ08426.1"/>
    <property type="molecule type" value="Genomic_DNA"/>
</dbReference>
<feature type="domain" description="Helicase ATP-binding" evidence="5">
    <location>
        <begin position="19"/>
        <end position="313"/>
    </location>
</feature>
<dbReference type="GO" id="GO:0003678">
    <property type="term" value="F:DNA helicase activity"/>
    <property type="evidence" value="ECO:0007669"/>
    <property type="project" value="TreeGrafter"/>
</dbReference>